<evidence type="ECO:0000256" key="2">
    <source>
        <dbReference type="ARBA" id="ARBA00023125"/>
    </source>
</evidence>
<dbReference type="InterPro" id="IPR004827">
    <property type="entry name" value="bZIP"/>
</dbReference>
<proteinExistence type="predicted"/>
<evidence type="ECO:0000313" key="6">
    <source>
        <dbReference type="EMBL" id="CAA2992637.1"/>
    </source>
</evidence>
<dbReference type="PROSITE" id="PS50217">
    <property type="entry name" value="BZIP"/>
    <property type="match status" value="1"/>
</dbReference>
<organism evidence="6 7">
    <name type="scientific">Olea europaea subsp. europaea</name>
    <dbReference type="NCBI Taxonomy" id="158383"/>
    <lineage>
        <taxon>Eukaryota</taxon>
        <taxon>Viridiplantae</taxon>
        <taxon>Streptophyta</taxon>
        <taxon>Embryophyta</taxon>
        <taxon>Tracheophyta</taxon>
        <taxon>Spermatophyta</taxon>
        <taxon>Magnoliopsida</taxon>
        <taxon>eudicotyledons</taxon>
        <taxon>Gunneridae</taxon>
        <taxon>Pentapetalae</taxon>
        <taxon>asterids</taxon>
        <taxon>lamiids</taxon>
        <taxon>Lamiales</taxon>
        <taxon>Oleaceae</taxon>
        <taxon>Oleeae</taxon>
        <taxon>Olea</taxon>
    </lineage>
</organism>
<dbReference type="GO" id="GO:0045893">
    <property type="term" value="P:positive regulation of DNA-templated transcription"/>
    <property type="evidence" value="ECO:0007669"/>
    <property type="project" value="InterPro"/>
</dbReference>
<dbReference type="GO" id="GO:0003700">
    <property type="term" value="F:DNA-binding transcription factor activity"/>
    <property type="evidence" value="ECO:0007669"/>
    <property type="project" value="InterPro"/>
</dbReference>
<dbReference type="EMBL" id="CACTIH010005439">
    <property type="protein sequence ID" value="CAA2992637.1"/>
    <property type="molecule type" value="Genomic_DNA"/>
</dbReference>
<feature type="domain" description="BZIP" evidence="5">
    <location>
        <begin position="121"/>
        <end position="173"/>
    </location>
</feature>
<keyword evidence="4" id="KW-0175">Coiled coil</keyword>
<name>A0A8S0SJ56_OLEEU</name>
<evidence type="ECO:0000256" key="4">
    <source>
        <dbReference type="SAM" id="Coils"/>
    </source>
</evidence>
<accession>A0A8S0SJ56</accession>
<reference evidence="6 7" key="1">
    <citation type="submission" date="2019-12" db="EMBL/GenBank/DDBJ databases">
        <authorList>
            <person name="Alioto T."/>
            <person name="Alioto T."/>
            <person name="Gomez Garrido J."/>
        </authorList>
    </citation>
    <scope>NUCLEOTIDE SEQUENCE [LARGE SCALE GENOMIC DNA]</scope>
</reference>
<dbReference type="GO" id="GO:0005634">
    <property type="term" value="C:nucleus"/>
    <property type="evidence" value="ECO:0007669"/>
    <property type="project" value="UniProtKB-SubCell"/>
</dbReference>
<evidence type="ECO:0000313" key="7">
    <source>
        <dbReference type="Proteomes" id="UP000594638"/>
    </source>
</evidence>
<protein>
    <submittedName>
        <fullName evidence="6">G-box-binding factor 4-like isoform X1</fullName>
    </submittedName>
</protein>
<dbReference type="GO" id="GO:0003677">
    <property type="term" value="F:DNA binding"/>
    <property type="evidence" value="ECO:0007669"/>
    <property type="project" value="UniProtKB-KW"/>
</dbReference>
<evidence type="ECO:0000256" key="1">
    <source>
        <dbReference type="ARBA" id="ARBA00004123"/>
    </source>
</evidence>
<dbReference type="OrthoDB" id="644067at2759"/>
<sequence>MMSLEEFLAKAGAVEENFLEVGEERELERIYVYDNSPVFGKGMAVGVDFGVPSPVMGMGVSVGVDAGRSLPVEGMGVGVGVDVEGHSPVVGMGEPLPVVDVGGSRNGKGREKNGLSSLGPVDRTDRRAIKKREVAARARARMQARILGLELRKKSLEEENDQLTKEKEQFEKERLKKLMEKVIPVVERRRSPCVLRRVHSMEW</sequence>
<evidence type="ECO:0000259" key="5">
    <source>
        <dbReference type="PROSITE" id="PS50217"/>
    </source>
</evidence>
<evidence type="ECO:0000256" key="3">
    <source>
        <dbReference type="ARBA" id="ARBA00023242"/>
    </source>
</evidence>
<feature type="coiled-coil region" evidence="4">
    <location>
        <begin position="139"/>
        <end position="180"/>
    </location>
</feature>
<dbReference type="PANTHER" id="PTHR22952:SF175">
    <property type="entry name" value="PROTEIN ABSCISIC ACID-INSENSITIVE 5"/>
    <property type="match status" value="1"/>
</dbReference>
<keyword evidence="7" id="KW-1185">Reference proteome</keyword>
<dbReference type="AlphaFoldDB" id="A0A8S0SJ56"/>
<dbReference type="Gramene" id="OE9A080708T1">
    <property type="protein sequence ID" value="OE9A080708C1"/>
    <property type="gene ID" value="OE9A080708"/>
</dbReference>
<comment type="subcellular location">
    <subcellularLocation>
        <location evidence="1">Nucleus</location>
    </subcellularLocation>
</comment>
<keyword evidence="3" id="KW-0539">Nucleus</keyword>
<gene>
    <name evidence="6" type="ORF">OLEA9_A080708</name>
</gene>
<dbReference type="PANTHER" id="PTHR22952">
    <property type="entry name" value="CAMP-RESPONSE ELEMENT BINDING PROTEIN-RELATED"/>
    <property type="match status" value="1"/>
</dbReference>
<dbReference type="InterPro" id="IPR043452">
    <property type="entry name" value="BZIP46-like"/>
</dbReference>
<keyword evidence="2" id="KW-0238">DNA-binding</keyword>
<comment type="caution">
    <text evidence="6">The sequence shown here is derived from an EMBL/GenBank/DDBJ whole genome shotgun (WGS) entry which is preliminary data.</text>
</comment>
<dbReference type="Proteomes" id="UP000594638">
    <property type="component" value="Unassembled WGS sequence"/>
</dbReference>